<evidence type="ECO:0000313" key="2">
    <source>
        <dbReference type="EMBL" id="GEP54604.1"/>
    </source>
</evidence>
<keyword evidence="3" id="KW-1185">Reference proteome</keyword>
<dbReference type="PANTHER" id="PTHR43283:SF14">
    <property type="entry name" value="BLL8153 PROTEIN"/>
    <property type="match status" value="1"/>
</dbReference>
<dbReference type="Pfam" id="PF00144">
    <property type="entry name" value="Beta-lactamase"/>
    <property type="match status" value="1"/>
</dbReference>
<dbReference type="InterPro" id="IPR012338">
    <property type="entry name" value="Beta-lactam/transpept-like"/>
</dbReference>
<protein>
    <submittedName>
        <fullName evidence="2">Serine hydrolase</fullName>
    </submittedName>
</protein>
<dbReference type="GO" id="GO:0016787">
    <property type="term" value="F:hydrolase activity"/>
    <property type="evidence" value="ECO:0007669"/>
    <property type="project" value="UniProtKB-KW"/>
</dbReference>
<feature type="domain" description="Beta-lactamase-related" evidence="1">
    <location>
        <begin position="54"/>
        <end position="364"/>
    </location>
</feature>
<sequence>MPRPADQFLWNDEQKLVAHRNMHHLFPTHAVKAGAPVRELPREDESDALPDVAAYMAKAEVTGLLAIRHGKIVLERYARGNDERTVWASRSMAKSITSLMIGTAVRSQHIRSVDDPVVQYVPELKGTHYDAVTLRHCLQMTSGVAYSEDYLDRSSDVARLQLCTVQGKKGAFLEFLKDLGGRRDRKGNTPGSVFNYCSADSVLLGLVLERAVGSIAPVQLEHELWSRAGMEGDAYWNLEAEGGSAFTASGFGATLRDYGRLALFVLGGGALPDGTRIVPDGWMQESVIPSRASIEAGSPYGFQWWLHEHQGVVSSKVGAGATRLRGGNRVFYALGNAGQVILVNPAEDTVVVKWAIWGAPSQFEERRRQDRAFFAALFDAY</sequence>
<comment type="caution">
    <text evidence="2">The sequence shown here is derived from an EMBL/GenBank/DDBJ whole genome shotgun (WGS) entry which is preliminary data.</text>
</comment>
<organism evidence="2 3">
    <name type="scientific">Reyranella soli</name>
    <dbReference type="NCBI Taxonomy" id="1230389"/>
    <lineage>
        <taxon>Bacteria</taxon>
        <taxon>Pseudomonadati</taxon>
        <taxon>Pseudomonadota</taxon>
        <taxon>Alphaproteobacteria</taxon>
        <taxon>Hyphomicrobiales</taxon>
        <taxon>Reyranellaceae</taxon>
        <taxon>Reyranella</taxon>
    </lineage>
</organism>
<dbReference type="RefSeq" id="WP_170302944.1">
    <property type="nucleotide sequence ID" value="NZ_BKAJ01000031.1"/>
</dbReference>
<dbReference type="InterPro" id="IPR050789">
    <property type="entry name" value="Diverse_Enzym_Activities"/>
</dbReference>
<keyword evidence="2" id="KW-0378">Hydrolase</keyword>
<dbReference type="EMBL" id="BKAJ01000031">
    <property type="protein sequence ID" value="GEP54604.1"/>
    <property type="molecule type" value="Genomic_DNA"/>
</dbReference>
<dbReference type="SUPFAM" id="SSF56601">
    <property type="entry name" value="beta-lactamase/transpeptidase-like"/>
    <property type="match status" value="1"/>
</dbReference>
<dbReference type="InterPro" id="IPR001466">
    <property type="entry name" value="Beta-lactam-related"/>
</dbReference>
<name>A0A512N6I9_9HYPH</name>
<reference evidence="2 3" key="1">
    <citation type="submission" date="2019-07" db="EMBL/GenBank/DDBJ databases">
        <title>Whole genome shotgun sequence of Reyranella soli NBRC 108950.</title>
        <authorList>
            <person name="Hosoyama A."/>
            <person name="Uohara A."/>
            <person name="Ohji S."/>
            <person name="Ichikawa N."/>
        </authorList>
    </citation>
    <scope>NUCLEOTIDE SEQUENCE [LARGE SCALE GENOMIC DNA]</scope>
    <source>
        <strain evidence="2 3">NBRC 108950</strain>
    </source>
</reference>
<evidence type="ECO:0000259" key="1">
    <source>
        <dbReference type="Pfam" id="PF00144"/>
    </source>
</evidence>
<dbReference type="PANTHER" id="PTHR43283">
    <property type="entry name" value="BETA-LACTAMASE-RELATED"/>
    <property type="match status" value="1"/>
</dbReference>
<proteinExistence type="predicted"/>
<gene>
    <name evidence="2" type="ORF">RSO01_17700</name>
</gene>
<evidence type="ECO:0000313" key="3">
    <source>
        <dbReference type="Proteomes" id="UP000321058"/>
    </source>
</evidence>
<dbReference type="Gene3D" id="3.40.710.10">
    <property type="entry name" value="DD-peptidase/beta-lactamase superfamily"/>
    <property type="match status" value="1"/>
</dbReference>
<accession>A0A512N6I9</accession>
<dbReference type="Proteomes" id="UP000321058">
    <property type="component" value="Unassembled WGS sequence"/>
</dbReference>
<dbReference type="AlphaFoldDB" id="A0A512N6I9"/>